<evidence type="ECO:0000313" key="1">
    <source>
        <dbReference type="EMBL" id="GIY45517.1"/>
    </source>
</evidence>
<organism evidence="1 2">
    <name type="scientific">Caerostris darwini</name>
    <dbReference type="NCBI Taxonomy" id="1538125"/>
    <lineage>
        <taxon>Eukaryota</taxon>
        <taxon>Metazoa</taxon>
        <taxon>Ecdysozoa</taxon>
        <taxon>Arthropoda</taxon>
        <taxon>Chelicerata</taxon>
        <taxon>Arachnida</taxon>
        <taxon>Araneae</taxon>
        <taxon>Araneomorphae</taxon>
        <taxon>Entelegynae</taxon>
        <taxon>Araneoidea</taxon>
        <taxon>Araneidae</taxon>
        <taxon>Caerostris</taxon>
    </lineage>
</organism>
<evidence type="ECO:0000313" key="2">
    <source>
        <dbReference type="Proteomes" id="UP001054837"/>
    </source>
</evidence>
<reference evidence="1 2" key="1">
    <citation type="submission" date="2021-06" db="EMBL/GenBank/DDBJ databases">
        <title>Caerostris darwini draft genome.</title>
        <authorList>
            <person name="Kono N."/>
            <person name="Arakawa K."/>
        </authorList>
    </citation>
    <scope>NUCLEOTIDE SEQUENCE [LARGE SCALE GENOMIC DNA]</scope>
</reference>
<dbReference type="EMBL" id="BPLQ01009633">
    <property type="protein sequence ID" value="GIY45517.1"/>
    <property type="molecule type" value="Genomic_DNA"/>
</dbReference>
<comment type="caution">
    <text evidence="1">The sequence shown here is derived from an EMBL/GenBank/DDBJ whole genome shotgun (WGS) entry which is preliminary data.</text>
</comment>
<dbReference type="AlphaFoldDB" id="A0AAV4TJE5"/>
<keyword evidence="2" id="KW-1185">Reference proteome</keyword>
<sequence length="156" mass="17939">MYRNSISENQTEKISLTNEVIPSPDLDAEFSNIFSTASLTNYPSEDEDFLQIFFENPKTVPDVLDDKKSKPRKRSCSSKKLISKEKKNKNINFTSDIKPIPVTEILPNPCMQAPKQTKEDIFTRILGYSPYTRNDSPFQCFMFECTKDPIKGEPKE</sequence>
<proteinExistence type="predicted"/>
<gene>
    <name evidence="1" type="ORF">CDAR_401031</name>
</gene>
<name>A0AAV4TJE5_9ARAC</name>
<accession>A0AAV4TJE5</accession>
<protein>
    <submittedName>
        <fullName evidence="1">Uncharacterized protein</fullName>
    </submittedName>
</protein>
<dbReference type="Proteomes" id="UP001054837">
    <property type="component" value="Unassembled WGS sequence"/>
</dbReference>